<evidence type="ECO:0000256" key="11">
    <source>
        <dbReference type="ARBA" id="ARBA00023163"/>
    </source>
</evidence>
<dbReference type="RefSeq" id="XP_014486315.1">
    <property type="nucleotide sequence ID" value="XM_014630829.1"/>
</dbReference>
<evidence type="ECO:0000256" key="9">
    <source>
        <dbReference type="ARBA" id="ARBA00023015"/>
    </source>
</evidence>
<evidence type="ECO:0000256" key="8">
    <source>
        <dbReference type="ARBA" id="ARBA00022833"/>
    </source>
</evidence>
<reference evidence="17" key="1">
    <citation type="submission" date="2025-08" db="UniProtKB">
        <authorList>
            <consortium name="RefSeq"/>
        </authorList>
    </citation>
    <scope>IDENTIFICATION</scope>
</reference>
<dbReference type="PROSITE" id="PS00028">
    <property type="entry name" value="ZINC_FINGER_C2H2_1"/>
    <property type="match status" value="4"/>
</dbReference>
<evidence type="ECO:0000256" key="10">
    <source>
        <dbReference type="ARBA" id="ARBA00023125"/>
    </source>
</evidence>
<evidence type="ECO:0000259" key="15">
    <source>
        <dbReference type="PROSITE" id="PS50157"/>
    </source>
</evidence>
<evidence type="ECO:0000256" key="7">
    <source>
        <dbReference type="ARBA" id="ARBA00022771"/>
    </source>
</evidence>
<protein>
    <submittedName>
        <fullName evidence="17">Transcriptional activator GLI3-like</fullName>
    </submittedName>
</protein>
<dbReference type="GO" id="GO:0008270">
    <property type="term" value="F:zinc ion binding"/>
    <property type="evidence" value="ECO:0007669"/>
    <property type="project" value="UniProtKB-KW"/>
</dbReference>
<feature type="compositionally biased region" description="Basic and acidic residues" evidence="14">
    <location>
        <begin position="284"/>
        <end position="303"/>
    </location>
</feature>
<feature type="domain" description="C2H2-type" evidence="15">
    <location>
        <begin position="251"/>
        <end position="282"/>
    </location>
</feature>
<organism evidence="16 17">
    <name type="scientific">Dinoponera quadriceps</name>
    <name type="common">South American ant</name>
    <dbReference type="NCBI Taxonomy" id="609295"/>
    <lineage>
        <taxon>Eukaryota</taxon>
        <taxon>Metazoa</taxon>
        <taxon>Ecdysozoa</taxon>
        <taxon>Arthropoda</taxon>
        <taxon>Hexapoda</taxon>
        <taxon>Insecta</taxon>
        <taxon>Pterygota</taxon>
        <taxon>Neoptera</taxon>
        <taxon>Endopterygota</taxon>
        <taxon>Hymenoptera</taxon>
        <taxon>Apocrita</taxon>
        <taxon>Aculeata</taxon>
        <taxon>Formicoidea</taxon>
        <taxon>Formicidae</taxon>
        <taxon>Ponerinae</taxon>
        <taxon>Ponerini</taxon>
        <taxon>Dinoponera</taxon>
    </lineage>
</organism>
<dbReference type="InterPro" id="IPR043359">
    <property type="entry name" value="GLI-like"/>
</dbReference>
<evidence type="ECO:0000256" key="6">
    <source>
        <dbReference type="ARBA" id="ARBA00022737"/>
    </source>
</evidence>
<evidence type="ECO:0000313" key="17">
    <source>
        <dbReference type="RefSeq" id="XP_014486315.1"/>
    </source>
</evidence>
<evidence type="ECO:0000256" key="3">
    <source>
        <dbReference type="ARBA" id="ARBA00022473"/>
    </source>
</evidence>
<dbReference type="Proteomes" id="UP000515204">
    <property type="component" value="Unplaced"/>
</dbReference>
<keyword evidence="4" id="KW-0678">Repressor</keyword>
<keyword evidence="3" id="KW-0217">Developmental protein</keyword>
<dbReference type="KEGG" id="dqu:106750461"/>
<evidence type="ECO:0000256" key="13">
    <source>
        <dbReference type="PROSITE-ProRule" id="PRU00042"/>
    </source>
</evidence>
<evidence type="ECO:0000256" key="5">
    <source>
        <dbReference type="ARBA" id="ARBA00022723"/>
    </source>
</evidence>
<comment type="similarity">
    <text evidence="2">Belongs to the GLI C2H2-type zinc-finger protein family.</text>
</comment>
<dbReference type="SMART" id="SM00355">
    <property type="entry name" value="ZnF_C2H2"/>
    <property type="match status" value="5"/>
</dbReference>
<feature type="domain" description="C2H2-type" evidence="15">
    <location>
        <begin position="165"/>
        <end position="192"/>
    </location>
</feature>
<dbReference type="PROSITE" id="PS50157">
    <property type="entry name" value="ZINC_FINGER_C2H2_2"/>
    <property type="match status" value="5"/>
</dbReference>
<comment type="subcellular location">
    <subcellularLocation>
        <location evidence="1">Nucleus</location>
    </subcellularLocation>
</comment>
<dbReference type="Gene3D" id="3.30.160.60">
    <property type="entry name" value="Classic Zinc Finger"/>
    <property type="match status" value="5"/>
</dbReference>
<keyword evidence="9" id="KW-0805">Transcription regulation</keyword>
<feature type="compositionally biased region" description="Basic and acidic residues" evidence="14">
    <location>
        <begin position="319"/>
        <end position="328"/>
    </location>
</feature>
<feature type="domain" description="C2H2-type" evidence="15">
    <location>
        <begin position="221"/>
        <end position="250"/>
    </location>
</feature>
<dbReference type="GO" id="GO:0000981">
    <property type="term" value="F:DNA-binding transcription factor activity, RNA polymerase II-specific"/>
    <property type="evidence" value="ECO:0007669"/>
    <property type="project" value="TreeGrafter"/>
</dbReference>
<dbReference type="SUPFAM" id="SSF57667">
    <property type="entry name" value="beta-beta-alpha zinc fingers"/>
    <property type="match status" value="3"/>
</dbReference>
<keyword evidence="10" id="KW-0238">DNA-binding</keyword>
<keyword evidence="5" id="KW-0479">Metal-binding</keyword>
<dbReference type="Pfam" id="PF23561">
    <property type="entry name" value="zf-C2H2_15"/>
    <property type="match status" value="1"/>
</dbReference>
<keyword evidence="11" id="KW-0804">Transcription</keyword>
<keyword evidence="8" id="KW-0862">Zinc</keyword>
<evidence type="ECO:0000256" key="4">
    <source>
        <dbReference type="ARBA" id="ARBA00022491"/>
    </source>
</evidence>
<sequence>MIVYVPGRMPTHVGPYGAARYPGTLLGAVPGFYNPVSGYSTSPGSSYYGSISIQHQQQLDLPVWPRRMPAEEELGNSSPSAGLTGLGVSPGALGNGGPPSPAHSDSDASSSSLELGSIRGAENAQLKCRWQNCDKRFASLEQLAGHVARLHAAPGARGLFYCGWEGCPRGERGFNARYKMLVHVRTHTNEKPHHCFQCDKSFSRAENLKIHARSHTGERPYVCPVEGCNKAYSNSSDRFKHTRTHSVDKPYGCKVPGCPKRYTDPSSLRKHVKTYRHYVNNNDKLQEKSFDDGNVHHPEKTPTRYDALSPDKQSSSAHSESDSKKDSSIESNTSASSPKASNSFEEQRNFVEWKNMYNLQEQRKEQEQPVISPAKPYEEDVKIYSTMFDESYILPERIQANPLYASAGGNAIIKDRSAMSSPPHASPGRLSDTMPRIGMQSTPIKSEEPMDCGGCTKTTISTTSSSTASTTVDYRNIDSIVNSTPCKKENTIDPVRHSVIKRAEDVKMEVVQMEHTPLKEEYKDAAGDCCCRHKCCVHSNDGFLGKSLLSDLILRARDPVVQRLLHSVELQYGLHNVWSNIADTGNTCGLRLKNEAVVEMEQDLPLDLTVNK</sequence>
<accession>A0A6P3Y607</accession>
<keyword evidence="12" id="KW-0539">Nucleus</keyword>
<dbReference type="GeneID" id="106750461"/>
<evidence type="ECO:0000256" key="12">
    <source>
        <dbReference type="ARBA" id="ARBA00023242"/>
    </source>
</evidence>
<feature type="region of interest" description="Disordered" evidence="14">
    <location>
        <begin position="71"/>
        <end position="114"/>
    </location>
</feature>
<dbReference type="InterPro" id="IPR036236">
    <property type="entry name" value="Znf_C2H2_sf"/>
</dbReference>
<dbReference type="GO" id="GO:0000978">
    <property type="term" value="F:RNA polymerase II cis-regulatory region sequence-specific DNA binding"/>
    <property type="evidence" value="ECO:0007669"/>
    <property type="project" value="TreeGrafter"/>
</dbReference>
<dbReference type="OrthoDB" id="3214149at2759"/>
<feature type="compositionally biased region" description="Polar residues" evidence="14">
    <location>
        <begin position="332"/>
        <end position="344"/>
    </location>
</feature>
<dbReference type="FunFam" id="3.30.160.60:FF:000357">
    <property type="entry name" value="GLIS family zinc finger 2"/>
    <property type="match status" value="1"/>
</dbReference>
<keyword evidence="16" id="KW-1185">Reference proteome</keyword>
<feature type="domain" description="C2H2-type" evidence="15">
    <location>
        <begin position="126"/>
        <end position="156"/>
    </location>
</feature>
<evidence type="ECO:0000256" key="2">
    <source>
        <dbReference type="ARBA" id="ARBA00010831"/>
    </source>
</evidence>
<dbReference type="Pfam" id="PF00096">
    <property type="entry name" value="zf-C2H2"/>
    <property type="match status" value="3"/>
</dbReference>
<evidence type="ECO:0000256" key="14">
    <source>
        <dbReference type="SAM" id="MobiDB-lite"/>
    </source>
</evidence>
<proteinExistence type="inferred from homology"/>
<dbReference type="PANTHER" id="PTHR45718">
    <property type="entry name" value="TRANSCRIPTIONAL ACTIVATOR CUBITUS INTERRUPTUS"/>
    <property type="match status" value="1"/>
</dbReference>
<dbReference type="FunFam" id="3.30.160.60:FF:000359">
    <property type="entry name" value="GLIS family zinc finger 2"/>
    <property type="match status" value="1"/>
</dbReference>
<evidence type="ECO:0000313" key="16">
    <source>
        <dbReference type="Proteomes" id="UP000515204"/>
    </source>
</evidence>
<dbReference type="InterPro" id="IPR056436">
    <property type="entry name" value="Znf-C2H2_ZIC1-5/GLI1-3-like"/>
</dbReference>
<dbReference type="FunFam" id="3.30.160.60:FF:000310">
    <property type="entry name" value="GLIS family zinc finger 2"/>
    <property type="match status" value="1"/>
</dbReference>
<keyword evidence="6" id="KW-0677">Repeat</keyword>
<feature type="region of interest" description="Disordered" evidence="14">
    <location>
        <begin position="280"/>
        <end position="345"/>
    </location>
</feature>
<keyword evidence="7 13" id="KW-0863">Zinc-finger</keyword>
<dbReference type="AlphaFoldDB" id="A0A6P3Y607"/>
<dbReference type="GO" id="GO:0005634">
    <property type="term" value="C:nucleus"/>
    <property type="evidence" value="ECO:0007669"/>
    <property type="project" value="UniProtKB-SubCell"/>
</dbReference>
<dbReference type="InterPro" id="IPR013087">
    <property type="entry name" value="Znf_C2H2_type"/>
</dbReference>
<evidence type="ECO:0000256" key="1">
    <source>
        <dbReference type="ARBA" id="ARBA00004123"/>
    </source>
</evidence>
<feature type="domain" description="C2H2-type" evidence="15">
    <location>
        <begin position="193"/>
        <end position="220"/>
    </location>
</feature>
<gene>
    <name evidence="17" type="primary">LOC106750461</name>
</gene>
<name>A0A6P3Y607_DINQU</name>
<dbReference type="PANTHER" id="PTHR45718:SF8">
    <property type="entry name" value="GLIS FAMILY ZINC FINGER 2"/>
    <property type="match status" value="1"/>
</dbReference>